<accession>A0A1Q6HQU5</accession>
<dbReference type="Proteomes" id="UP000186549">
    <property type="component" value="Unassembled WGS sequence"/>
</dbReference>
<organism evidence="2 3">
    <name type="scientific">Bacteroides uniformis</name>
    <dbReference type="NCBI Taxonomy" id="820"/>
    <lineage>
        <taxon>Bacteria</taxon>
        <taxon>Pseudomonadati</taxon>
        <taxon>Bacteroidota</taxon>
        <taxon>Bacteroidia</taxon>
        <taxon>Bacteroidales</taxon>
        <taxon>Bacteroidaceae</taxon>
        <taxon>Bacteroides</taxon>
    </lineage>
</organism>
<comment type="caution">
    <text evidence="2">The sequence shown here is derived from an EMBL/GenBank/DDBJ whole genome shotgun (WGS) entry which is preliminary data.</text>
</comment>
<dbReference type="InterPro" id="IPR056105">
    <property type="entry name" value="DUF7688"/>
</dbReference>
<gene>
    <name evidence="2" type="ORF">BHV79_17360</name>
</gene>
<dbReference type="AlphaFoldDB" id="A0A1Q6HQU5"/>
<proteinExistence type="predicted"/>
<sequence>MEAIRQNGEIILYSDDGIGMKMIFRNLTSSNFQGQEYVEYIQHIAIGDMGFSPGIIEYCRNGVGKE</sequence>
<evidence type="ECO:0000313" key="3">
    <source>
        <dbReference type="Proteomes" id="UP000186549"/>
    </source>
</evidence>
<evidence type="ECO:0000259" key="1">
    <source>
        <dbReference type="Pfam" id="PF24737"/>
    </source>
</evidence>
<dbReference type="Pfam" id="PF24737">
    <property type="entry name" value="DUF7688"/>
    <property type="match status" value="1"/>
</dbReference>
<protein>
    <recommendedName>
        <fullName evidence="1">DUF7688 domain-containing protein</fullName>
    </recommendedName>
</protein>
<name>A0A1Q6HQU5_BACUN</name>
<feature type="domain" description="DUF7688" evidence="1">
    <location>
        <begin position="1"/>
        <end position="63"/>
    </location>
</feature>
<dbReference type="EMBL" id="MNQU01000324">
    <property type="protein sequence ID" value="OKZ29015.1"/>
    <property type="molecule type" value="Genomic_DNA"/>
</dbReference>
<evidence type="ECO:0000313" key="2">
    <source>
        <dbReference type="EMBL" id="OKZ29015.1"/>
    </source>
</evidence>
<reference evidence="2 3" key="1">
    <citation type="journal article" date="2016" name="Nat. Biotechnol.">
        <title>Measurement of bacterial replication rates in microbial communities.</title>
        <authorList>
            <person name="Brown C.T."/>
            <person name="Olm M.R."/>
            <person name="Thomas B.C."/>
            <person name="Banfield J.F."/>
        </authorList>
    </citation>
    <scope>NUCLEOTIDE SEQUENCE [LARGE SCALE GENOMIC DNA]</scope>
    <source>
        <strain evidence="2">45_41</strain>
    </source>
</reference>